<proteinExistence type="predicted"/>
<evidence type="ECO:0000313" key="2">
    <source>
        <dbReference type="Proteomes" id="UP001501496"/>
    </source>
</evidence>
<reference evidence="2" key="1">
    <citation type="journal article" date="2019" name="Int. J. Syst. Evol. Microbiol.">
        <title>The Global Catalogue of Microorganisms (GCM) 10K type strain sequencing project: providing services to taxonomists for standard genome sequencing and annotation.</title>
        <authorList>
            <consortium name="The Broad Institute Genomics Platform"/>
            <consortium name="The Broad Institute Genome Sequencing Center for Infectious Disease"/>
            <person name="Wu L."/>
            <person name="Ma J."/>
        </authorList>
    </citation>
    <scope>NUCLEOTIDE SEQUENCE [LARGE SCALE GENOMIC DNA]</scope>
    <source>
        <strain evidence="2">JCM 17630</strain>
    </source>
</reference>
<evidence type="ECO:0000313" key="1">
    <source>
        <dbReference type="EMBL" id="GAA4232086.1"/>
    </source>
</evidence>
<organism evidence="1 2">
    <name type="scientific">Postechiella marina</name>
    <dbReference type="NCBI Taxonomy" id="943941"/>
    <lineage>
        <taxon>Bacteria</taxon>
        <taxon>Pseudomonadati</taxon>
        <taxon>Bacteroidota</taxon>
        <taxon>Flavobacteriia</taxon>
        <taxon>Flavobacteriales</taxon>
        <taxon>Flavobacteriaceae</taxon>
        <taxon>Postechiella</taxon>
    </lineage>
</organism>
<sequence length="64" mass="7956">MQVYKKLIVRYYNVERPESPYFFLVRFKVKSFFRSYNALDYFLLDVTSHKLVLKWFEIARPNKL</sequence>
<dbReference type="Proteomes" id="UP001501496">
    <property type="component" value="Unassembled WGS sequence"/>
</dbReference>
<keyword evidence="2" id="KW-1185">Reference proteome</keyword>
<accession>A0ABP8C1R8</accession>
<gene>
    <name evidence="1" type="ORF">GCM10022291_06010</name>
</gene>
<dbReference type="EMBL" id="BAABCA010000001">
    <property type="protein sequence ID" value="GAA4232086.1"/>
    <property type="molecule type" value="Genomic_DNA"/>
</dbReference>
<comment type="caution">
    <text evidence="1">The sequence shown here is derived from an EMBL/GenBank/DDBJ whole genome shotgun (WGS) entry which is preliminary data.</text>
</comment>
<protein>
    <submittedName>
        <fullName evidence="1">Uncharacterized protein</fullName>
    </submittedName>
</protein>
<name>A0ABP8C1R8_9FLAO</name>